<dbReference type="Pfam" id="PF00440">
    <property type="entry name" value="TetR_N"/>
    <property type="match status" value="1"/>
</dbReference>
<feature type="compositionally biased region" description="Basic and acidic residues" evidence="3">
    <location>
        <begin position="11"/>
        <end position="26"/>
    </location>
</feature>
<dbReference type="AlphaFoldDB" id="A0A6I3IZT4"/>
<dbReference type="InterPro" id="IPR036271">
    <property type="entry name" value="Tet_transcr_reg_TetR-rel_C_sf"/>
</dbReference>
<evidence type="ECO:0000256" key="3">
    <source>
        <dbReference type="SAM" id="MobiDB-lite"/>
    </source>
</evidence>
<gene>
    <name evidence="5" type="ORF">GGG17_11165</name>
</gene>
<keyword evidence="1 2" id="KW-0238">DNA-binding</keyword>
<dbReference type="GO" id="GO:0003700">
    <property type="term" value="F:DNA-binding transcription factor activity"/>
    <property type="evidence" value="ECO:0007669"/>
    <property type="project" value="TreeGrafter"/>
</dbReference>
<protein>
    <submittedName>
        <fullName evidence="5">TetR family transcriptional regulator</fullName>
    </submittedName>
</protein>
<evidence type="ECO:0000313" key="6">
    <source>
        <dbReference type="Proteomes" id="UP000431092"/>
    </source>
</evidence>
<dbReference type="PANTHER" id="PTHR30055:SF160">
    <property type="entry name" value="TRANSCRIPTIONAL REGULATORY PROTEIN (PROBABLY ASNC-FAMILY)-RELATED"/>
    <property type="match status" value="1"/>
</dbReference>
<dbReference type="EMBL" id="WLVL01000039">
    <property type="protein sequence ID" value="MTB72516.1"/>
    <property type="molecule type" value="Genomic_DNA"/>
</dbReference>
<dbReference type="Pfam" id="PF19344">
    <property type="entry name" value="TetR_C_32"/>
    <property type="match status" value="1"/>
</dbReference>
<feature type="DNA-binding region" description="H-T-H motif" evidence="2">
    <location>
        <begin position="53"/>
        <end position="72"/>
    </location>
</feature>
<evidence type="ECO:0000259" key="4">
    <source>
        <dbReference type="PROSITE" id="PS50977"/>
    </source>
</evidence>
<dbReference type="InterPro" id="IPR045823">
    <property type="entry name" value="TetR_C_32"/>
</dbReference>
<dbReference type="SUPFAM" id="SSF48498">
    <property type="entry name" value="Tetracyclin repressor-like, C-terminal domain"/>
    <property type="match status" value="1"/>
</dbReference>
<dbReference type="PROSITE" id="PS50977">
    <property type="entry name" value="HTH_TETR_2"/>
    <property type="match status" value="1"/>
</dbReference>
<dbReference type="InterPro" id="IPR001647">
    <property type="entry name" value="HTH_TetR"/>
</dbReference>
<comment type="caution">
    <text evidence="5">The sequence shown here is derived from an EMBL/GenBank/DDBJ whole genome shotgun (WGS) entry which is preliminary data.</text>
</comment>
<organism evidence="5 6">
    <name type="scientific">Arsenicicoccus cauae</name>
    <dbReference type="NCBI Taxonomy" id="2663847"/>
    <lineage>
        <taxon>Bacteria</taxon>
        <taxon>Bacillati</taxon>
        <taxon>Actinomycetota</taxon>
        <taxon>Actinomycetes</taxon>
        <taxon>Micrococcales</taxon>
        <taxon>Intrasporangiaceae</taxon>
        <taxon>Arsenicicoccus</taxon>
    </lineage>
</organism>
<feature type="domain" description="HTH tetR-type" evidence="4">
    <location>
        <begin position="31"/>
        <end position="90"/>
    </location>
</feature>
<keyword evidence="6" id="KW-1185">Reference proteome</keyword>
<name>A0A6I3IZT4_9MICO</name>
<dbReference type="SUPFAM" id="SSF46689">
    <property type="entry name" value="Homeodomain-like"/>
    <property type="match status" value="1"/>
</dbReference>
<evidence type="ECO:0000256" key="2">
    <source>
        <dbReference type="PROSITE-ProRule" id="PRU00335"/>
    </source>
</evidence>
<proteinExistence type="predicted"/>
<dbReference type="Proteomes" id="UP000431092">
    <property type="component" value="Unassembled WGS sequence"/>
</dbReference>
<evidence type="ECO:0000313" key="5">
    <source>
        <dbReference type="EMBL" id="MTB72516.1"/>
    </source>
</evidence>
<feature type="region of interest" description="Disordered" evidence="3">
    <location>
        <begin position="1"/>
        <end position="26"/>
    </location>
</feature>
<evidence type="ECO:0000256" key="1">
    <source>
        <dbReference type="ARBA" id="ARBA00023125"/>
    </source>
</evidence>
<sequence length="217" mass="23765">MTSATPASDDDAGRADGRVDGRASRWDEHRRQRRVELVDHTVRAIRRHGAGVGLDDVAAQAGTSKTVIYRHFDDRTGLYRAVAQRVEGQIVGRVRSSLDADASPREVLESVIDAYLRLVERDPELYRFVIRRPLVEGPLDDDPVPGITSQVAATIAGLLDDTTTPAIAHVWAVALVGSVQACADDWLAADPAARMTRAELTHQLAELAWHGIAQTYR</sequence>
<dbReference type="InterPro" id="IPR050109">
    <property type="entry name" value="HTH-type_TetR-like_transc_reg"/>
</dbReference>
<reference evidence="5 6" key="1">
    <citation type="submission" date="2019-11" db="EMBL/GenBank/DDBJ databases">
        <title>Whole genome sequencing identifies a novel species of the genus Arsenicicoccus isolated from human blood.</title>
        <authorList>
            <person name="Jeong J.H."/>
            <person name="Kweon O.J."/>
            <person name="Kim H.R."/>
            <person name="Kim T.-H."/>
            <person name="Ha S.-M."/>
            <person name="Lee M.-K."/>
        </authorList>
    </citation>
    <scope>NUCLEOTIDE SEQUENCE [LARGE SCALE GENOMIC DNA]</scope>
    <source>
        <strain evidence="5 6">MKL-02</strain>
    </source>
</reference>
<dbReference type="GO" id="GO:0000976">
    <property type="term" value="F:transcription cis-regulatory region binding"/>
    <property type="evidence" value="ECO:0007669"/>
    <property type="project" value="TreeGrafter"/>
</dbReference>
<dbReference type="InterPro" id="IPR009057">
    <property type="entry name" value="Homeodomain-like_sf"/>
</dbReference>
<dbReference type="Gene3D" id="1.10.357.10">
    <property type="entry name" value="Tetracycline Repressor, domain 2"/>
    <property type="match status" value="1"/>
</dbReference>
<accession>A0A6I3IZT4</accession>
<dbReference type="PANTHER" id="PTHR30055">
    <property type="entry name" value="HTH-TYPE TRANSCRIPTIONAL REGULATOR RUTR"/>
    <property type="match status" value="1"/>
</dbReference>
<dbReference type="RefSeq" id="WP_154593788.1">
    <property type="nucleotide sequence ID" value="NZ_CP171001.1"/>
</dbReference>